<dbReference type="Proteomes" id="UP000616885">
    <property type="component" value="Unassembled WGS sequence"/>
</dbReference>
<dbReference type="EMBL" id="JADCTT010000015">
    <property type="protein sequence ID" value="KAF9744051.1"/>
    <property type="molecule type" value="Genomic_DNA"/>
</dbReference>
<evidence type="ECO:0008006" key="3">
    <source>
        <dbReference type="Google" id="ProtNLM"/>
    </source>
</evidence>
<proteinExistence type="predicted"/>
<comment type="caution">
    <text evidence="1">The sequence shown here is derived from an EMBL/GenBank/DDBJ whole genome shotgun (WGS) entry which is preliminary data.</text>
</comment>
<protein>
    <recommendedName>
        <fullName evidence="3">Transcription factor domain-containing protein</fullName>
    </recommendedName>
</protein>
<name>A0A8H7K5V6_BIOOC</name>
<organism evidence="1 2">
    <name type="scientific">Bionectria ochroleuca</name>
    <name type="common">Gliocladium roseum</name>
    <dbReference type="NCBI Taxonomy" id="29856"/>
    <lineage>
        <taxon>Eukaryota</taxon>
        <taxon>Fungi</taxon>
        <taxon>Dikarya</taxon>
        <taxon>Ascomycota</taxon>
        <taxon>Pezizomycotina</taxon>
        <taxon>Sordariomycetes</taxon>
        <taxon>Hypocreomycetidae</taxon>
        <taxon>Hypocreales</taxon>
        <taxon>Bionectriaceae</taxon>
        <taxon>Clonostachys</taxon>
    </lineage>
</organism>
<reference evidence="1" key="1">
    <citation type="submission" date="2020-10" db="EMBL/GenBank/DDBJ databases">
        <title>High-Quality Genome Resource of Clonostachys rosea strain S41 by Oxford Nanopore Long-Read Sequencing.</title>
        <authorList>
            <person name="Wang H."/>
        </authorList>
    </citation>
    <scope>NUCLEOTIDE SEQUENCE</scope>
    <source>
        <strain evidence="1">S41</strain>
    </source>
</reference>
<evidence type="ECO:0000313" key="1">
    <source>
        <dbReference type="EMBL" id="KAF9744051.1"/>
    </source>
</evidence>
<accession>A0A8H7K5V6</accession>
<evidence type="ECO:0000313" key="2">
    <source>
        <dbReference type="Proteomes" id="UP000616885"/>
    </source>
</evidence>
<dbReference type="AlphaFoldDB" id="A0A8H7K5V6"/>
<sequence length="167" mass="19083">MRTLCDSTTSVPMIDEQTVRISQHVLAKNIHCIDPDPNVQRGSWDGWVMEESIRRTFVALESLDMLCRARNNLSPVFCAYFCEAILPCPEHIWQASTAEDWLSQYETWETYCGRALRMRNIIQWIRGEVSGKEEQLATWFQTVGELGEVIFVCARAYVVAAGSDESV</sequence>
<gene>
    <name evidence="1" type="ORF">IM811_005631</name>
</gene>